<feature type="compositionally biased region" description="Polar residues" evidence="1">
    <location>
        <begin position="15"/>
        <end position="24"/>
    </location>
</feature>
<dbReference type="RefSeq" id="WP_193902741.1">
    <property type="nucleotide sequence ID" value="NZ_CP063450.1"/>
</dbReference>
<evidence type="ECO:0000256" key="1">
    <source>
        <dbReference type="SAM" id="MobiDB-lite"/>
    </source>
</evidence>
<reference evidence="2 3" key="1">
    <citation type="submission" date="2020-10" db="EMBL/GenBank/DDBJ databases">
        <title>Whole genome sequence of oil-degrading bacteria Rhodococcus pyridinivorans strain 5Ap.</title>
        <authorList>
            <person name="Akhremchuk A.E."/>
            <person name="Valentovich L.N."/>
            <person name="Charniauskaya M.I."/>
            <person name="Bukliarevich H.A."/>
            <person name="Titok M.A."/>
        </authorList>
    </citation>
    <scope>NUCLEOTIDE SEQUENCE [LARGE SCALE GENOMIC DNA]</scope>
    <source>
        <strain evidence="2 3">5Ap</strain>
    </source>
</reference>
<evidence type="ECO:0000313" key="3">
    <source>
        <dbReference type="Proteomes" id="UP000593818"/>
    </source>
</evidence>
<evidence type="ECO:0000313" key="2">
    <source>
        <dbReference type="EMBL" id="QOV98459.1"/>
    </source>
</evidence>
<feature type="region of interest" description="Disordered" evidence="1">
    <location>
        <begin position="1"/>
        <end position="61"/>
    </location>
</feature>
<protein>
    <submittedName>
        <fullName evidence="2">Uncharacterized protein</fullName>
    </submittedName>
</protein>
<dbReference type="AlphaFoldDB" id="A0A7M2XLB9"/>
<accession>A0A7M2XLB9</accession>
<dbReference type="Proteomes" id="UP000593818">
    <property type="component" value="Chromosome"/>
</dbReference>
<gene>
    <name evidence="2" type="ORF">INP59_21985</name>
</gene>
<keyword evidence="3" id="KW-1185">Reference proteome</keyword>
<sequence length="205" mass="22098">MTLSGSNLGVMPSVCRSQPESGSDTAPVHTAASQRSRSDAADPRAIASNINPGEAESNSGIRRESEFDAAGFVEFAERHLEWLDRVDSAETAAWREVRSRGGRIYTCVPMNPDAEVTEPICIDLFNGGLLTSPAREHIQVATSSPAIRKTYDRCVATIEAELPAYDVPDALGFSTILNTYFGYACQTDLISLLARIPPAVRPNPA</sequence>
<proteinExistence type="predicted"/>
<dbReference type="EMBL" id="CP063450">
    <property type="protein sequence ID" value="QOV98459.1"/>
    <property type="molecule type" value="Genomic_DNA"/>
</dbReference>
<name>A0A7M2XLB9_9NOCA</name>
<organism evidence="2 3">
    <name type="scientific">Rhodococcus pyridinivorans</name>
    <dbReference type="NCBI Taxonomy" id="103816"/>
    <lineage>
        <taxon>Bacteria</taxon>
        <taxon>Bacillati</taxon>
        <taxon>Actinomycetota</taxon>
        <taxon>Actinomycetes</taxon>
        <taxon>Mycobacteriales</taxon>
        <taxon>Nocardiaceae</taxon>
        <taxon>Rhodococcus</taxon>
    </lineage>
</organism>